<gene>
    <name evidence="11" type="ORF">HGA05_12575</name>
</gene>
<dbReference type="GO" id="GO:0004312">
    <property type="term" value="F:fatty acid synthase activity"/>
    <property type="evidence" value="ECO:0007669"/>
    <property type="project" value="TreeGrafter"/>
</dbReference>
<dbReference type="InterPro" id="IPR016035">
    <property type="entry name" value="Acyl_Trfase/lysoPLipase"/>
</dbReference>
<dbReference type="SUPFAM" id="SSF47336">
    <property type="entry name" value="ACP-like"/>
    <property type="match status" value="1"/>
</dbReference>
<dbReference type="Gene3D" id="3.10.129.110">
    <property type="entry name" value="Polyketide synthase dehydratase"/>
    <property type="match status" value="1"/>
</dbReference>
<evidence type="ECO:0000256" key="7">
    <source>
        <dbReference type="SAM" id="MobiDB-lite"/>
    </source>
</evidence>
<dbReference type="Pfam" id="PF16197">
    <property type="entry name" value="KAsynt_C_assoc"/>
    <property type="match status" value="1"/>
</dbReference>
<dbReference type="GO" id="GO:0006633">
    <property type="term" value="P:fatty acid biosynthetic process"/>
    <property type="evidence" value="ECO:0007669"/>
    <property type="project" value="TreeGrafter"/>
</dbReference>
<dbReference type="InterPro" id="IPR014031">
    <property type="entry name" value="Ketoacyl_synth_C"/>
</dbReference>
<dbReference type="Pfam" id="PF02801">
    <property type="entry name" value="Ketoacyl-synt_C"/>
    <property type="match status" value="1"/>
</dbReference>
<accession>A0A846WL85</accession>
<dbReference type="InterPro" id="IPR036736">
    <property type="entry name" value="ACP-like_sf"/>
</dbReference>
<dbReference type="FunFam" id="3.30.70.250:FF:000003">
    <property type="entry name" value="Polyketide beta-ketoacyl synthase Pks3"/>
    <property type="match status" value="1"/>
</dbReference>
<dbReference type="Gene3D" id="3.30.70.250">
    <property type="entry name" value="Malonyl-CoA ACP transacylase, ACP-binding"/>
    <property type="match status" value="1"/>
</dbReference>
<dbReference type="InterPro" id="IPR006162">
    <property type="entry name" value="Ppantetheine_attach_site"/>
</dbReference>
<reference evidence="11 12" key="1">
    <citation type="submission" date="2020-04" db="EMBL/GenBank/DDBJ databases">
        <title>MicrobeNet Type strains.</title>
        <authorList>
            <person name="Nicholson A.C."/>
        </authorList>
    </citation>
    <scope>NUCLEOTIDE SEQUENCE [LARGE SCALE GENOMIC DNA]</scope>
    <source>
        <strain evidence="11 12">ATCC BAA-14</strain>
    </source>
</reference>
<evidence type="ECO:0000259" key="10">
    <source>
        <dbReference type="PROSITE" id="PS52019"/>
    </source>
</evidence>
<dbReference type="InterPro" id="IPR042104">
    <property type="entry name" value="PKS_dehydratase_sf"/>
</dbReference>
<dbReference type="InterPro" id="IPR020806">
    <property type="entry name" value="PKS_PP-bd"/>
</dbReference>
<feature type="active site" description="Proton donor; for dehydratase activity" evidence="6">
    <location>
        <position position="1602"/>
    </location>
</feature>
<dbReference type="Pfam" id="PF00109">
    <property type="entry name" value="ketoacyl-synt"/>
    <property type="match status" value="1"/>
</dbReference>
<dbReference type="PROSITE" id="PS52019">
    <property type="entry name" value="PKS_MFAS_DH"/>
    <property type="match status" value="1"/>
</dbReference>
<evidence type="ECO:0000256" key="3">
    <source>
        <dbReference type="ARBA" id="ARBA00022679"/>
    </source>
</evidence>
<feature type="region of interest" description="N-terminal hotdog fold" evidence="6">
    <location>
        <begin position="1426"/>
        <end position="1545"/>
    </location>
</feature>
<dbReference type="InterPro" id="IPR016036">
    <property type="entry name" value="Malonyl_transacylase_ACP-bd"/>
</dbReference>
<dbReference type="InterPro" id="IPR049900">
    <property type="entry name" value="PKS_mFAS_DH"/>
</dbReference>
<dbReference type="Gene3D" id="1.10.1200.10">
    <property type="entry name" value="ACP-like"/>
    <property type="match status" value="1"/>
</dbReference>
<dbReference type="Gene3D" id="3.40.50.720">
    <property type="entry name" value="NAD(P)-binding Rossmann-like Domain"/>
    <property type="match status" value="1"/>
</dbReference>
<evidence type="ECO:0000256" key="1">
    <source>
        <dbReference type="ARBA" id="ARBA00022450"/>
    </source>
</evidence>
<dbReference type="InterPro" id="IPR001227">
    <property type="entry name" value="Ac_transferase_dom_sf"/>
</dbReference>
<evidence type="ECO:0000256" key="2">
    <source>
        <dbReference type="ARBA" id="ARBA00022553"/>
    </source>
</evidence>
<feature type="region of interest" description="C-terminal hotdog fold" evidence="6">
    <location>
        <begin position="1555"/>
        <end position="1682"/>
    </location>
</feature>
<comment type="caution">
    <text evidence="11">The sequence shown here is derived from an EMBL/GenBank/DDBJ whole genome shotgun (WGS) entry which is preliminary data.</text>
</comment>
<dbReference type="CDD" id="cd00833">
    <property type="entry name" value="PKS"/>
    <property type="match status" value="1"/>
</dbReference>
<dbReference type="PANTHER" id="PTHR43775">
    <property type="entry name" value="FATTY ACID SYNTHASE"/>
    <property type="match status" value="1"/>
</dbReference>
<feature type="region of interest" description="Disordered" evidence="7">
    <location>
        <begin position="922"/>
        <end position="944"/>
    </location>
</feature>
<evidence type="ECO:0000259" key="8">
    <source>
        <dbReference type="PROSITE" id="PS50075"/>
    </source>
</evidence>
<dbReference type="InterPro" id="IPR014043">
    <property type="entry name" value="Acyl_transferase_dom"/>
</dbReference>
<evidence type="ECO:0000256" key="4">
    <source>
        <dbReference type="ARBA" id="ARBA00022857"/>
    </source>
</evidence>
<dbReference type="SMART" id="SM00823">
    <property type="entry name" value="PKS_PP"/>
    <property type="match status" value="1"/>
</dbReference>
<evidence type="ECO:0000313" key="11">
    <source>
        <dbReference type="EMBL" id="NKY02415.1"/>
    </source>
</evidence>
<dbReference type="InterPro" id="IPR020841">
    <property type="entry name" value="PKS_Beta-ketoAc_synthase_dom"/>
</dbReference>
<sequence length="1841" mass="192406">MPPETSDRRAIITDALRKIDDLSRKLAIAEQGDREPIAIIGMGCRLPGDVDDPGDYWDLLTEGRSGVVRVPENRWDADEFYAEDHTIPGTIVNRVGGFLTHWDPDEFDAEFFGLTPREAIGMDPQQRLLMEVAWECIEDAGLTRERLRGTATGVYVGMTTNDYTLTFAGAIPRTGLDPYIPFGNAANFAAGRLSYFLGLNGPAIVSDTACSSSLVSIHLACQGLRRREIDSALAGGVNLNLSPENSIACSRWGMLAPDGTCKTFDADANGYVRSEGCGVVVLKRLSDAVRDGDRIRAVIRGTGVNQDGASSGQTVPNGPAQQALIRSVLAASDLAPAEIDYVEAHGTGTPLGDPIELDALHGVFAERGDSAPLVLGSVKTNLGHLESASGIAGLIKTVLAIEHAHIPRQLHFSALNPHACEGASRFVIAAEPQQWPQSGRPRRAGVSSFGVSGTNAHVVLEQAPEVAAEPTPFAVTPGAVTPVPATAGPGVHTLIISGKTPERVAAQAHTLADWIGGDGAQVDLSAIAHTLAHHRSRFGVVATVTARDHTRAETGLRALAGGYRAPGVVPAHEGTCPGGTVFVFSGQGSQWAGMGRRLLVAEPAFAAAVVELEPVFVAVVGFSLREVLASGEPVVGIDRIQPVLVGVQLALVSLWRSYGVCPDAVIGHSMGEVAAAVVSGALSVADGLSVIATRSRLMKALSGQGAMALVGLDADAADQICSRYPDLTIAVHAAPDQTVLAGPPEQIDAAIAEVAARDLLARRVEVDVASHHPIIDPVLPELRAALSGLTPTEPTIPMLSTADPDGATSPVVDADYWCANLRNPVRFTERVAQAGATHATFIEMSPHPLLAHAIDATLADRHHHTIGSLARDTDDVETFFTNLAATQTLRSPAVPDTGAFTRLPKSPWMHSRYWVEVPAAEPHRADSHHAGPPPPSATGSPRTGGALDEWYHELAWIERALPVDVASPAAGAGDDGDGWVVVSAEPDALAAAFGPAARAVSVADAAGGAALTGATHVVFAPAATRTDFGALRAHELFGDVRRVAAALASTPGRAHLTILTRNAQPVADGEPADPAQAVLWGFARTLALENPEIFGRILDVDAALPAALAARHVRAELDSSDGEDQVVLRAGRRLLPRLRAAVPPTPLTGLPGYTTALVVGATGNVGPDLIVELSRMGADTIVALSRSGADLSAEVTAELAANSTTLVNFSADAAHPEAMRELFARFGNDLPPLDGVYVAALAGGAGSLIELDDAEVDAMFRPKVDAISVLHELTVTTPVRRFVLFSSITGLFGSRWLGHYTAANSFADAFAFARRAVGLPATVIDWGLWKSWADAQPETASAGLTPMRNETAIATLPTLLGADAPIRPIVVGAQWARLAEAYRMRTSFHIVDDLLGEADHDLSGLPPARPDTVLGEVDSIETGTVETSAGDSGAGAAEVPSHTWFARIADDELPYPGSHLVHGVEVVPASVLLHTVATVVAQAGAAGAKHIAFTQPLILDRPRVVRVRLDETGAITIASATSVGAGPHEWVEHLSAGLLDSEAPPIEAARTATGFSSEQAAELEQHWGLSGRPYAWTALENRSAPGTLEAGVSAAGTAALLDATVHLARLIDASHDGLMFPAAVETMTVSPTTADGEATVEVRYREARRGGFAADVTAGAGAPFTVDLRGLCFVPAAPAAGPAIGGAPDAAVDAPDWELLSEQETRSELVSRMRVILARELGMPTDAVRSDQPFPELGLDSMMAMTVLRDARHLVGLDLSATMLWNHPTIDALSEMLTGLLAPRREATQAAAAEAAGEQQAEVSVLDSLFDSVESLSDPLAGSESLSDTQPVSAVPESGQR</sequence>
<dbReference type="EMBL" id="JAAXPC010000006">
    <property type="protein sequence ID" value="NKY02415.1"/>
    <property type="molecule type" value="Genomic_DNA"/>
</dbReference>
<feature type="domain" description="PKS/mFAS DH" evidence="10">
    <location>
        <begin position="1426"/>
        <end position="1682"/>
    </location>
</feature>
<organism evidence="11 12">
    <name type="scientific">Gordonia polyisoprenivorans</name>
    <dbReference type="NCBI Taxonomy" id="84595"/>
    <lineage>
        <taxon>Bacteria</taxon>
        <taxon>Bacillati</taxon>
        <taxon>Actinomycetota</taxon>
        <taxon>Actinomycetes</taxon>
        <taxon>Mycobacteriales</taxon>
        <taxon>Gordoniaceae</taxon>
        <taxon>Gordonia</taxon>
    </lineage>
</organism>
<dbReference type="SMART" id="SM00827">
    <property type="entry name" value="PKS_AT"/>
    <property type="match status" value="1"/>
</dbReference>
<dbReference type="SUPFAM" id="SSF52151">
    <property type="entry name" value="FabD/lysophospholipase-like"/>
    <property type="match status" value="1"/>
</dbReference>
<dbReference type="PANTHER" id="PTHR43775:SF37">
    <property type="entry name" value="SI:DKEY-61P9.11"/>
    <property type="match status" value="1"/>
</dbReference>
<dbReference type="Gene3D" id="3.40.47.10">
    <property type="match status" value="1"/>
</dbReference>
<dbReference type="Pfam" id="PF00698">
    <property type="entry name" value="Acyl_transf_1"/>
    <property type="match status" value="1"/>
</dbReference>
<dbReference type="RefSeq" id="WP_006372822.1">
    <property type="nucleotide sequence ID" value="NZ_JAAXPC010000006.1"/>
</dbReference>
<dbReference type="Pfam" id="PF08659">
    <property type="entry name" value="KR"/>
    <property type="match status" value="1"/>
</dbReference>
<evidence type="ECO:0000256" key="5">
    <source>
        <dbReference type="ARBA" id="ARBA00023268"/>
    </source>
</evidence>
<dbReference type="InterPro" id="IPR057326">
    <property type="entry name" value="KR_dom"/>
</dbReference>
<feature type="region of interest" description="Disordered" evidence="7">
    <location>
        <begin position="1816"/>
        <end position="1841"/>
    </location>
</feature>
<keyword evidence="4" id="KW-0521">NADP</keyword>
<protein>
    <submittedName>
        <fullName evidence="11">Type I polyketide synthase</fullName>
    </submittedName>
</protein>
<dbReference type="InterPro" id="IPR016039">
    <property type="entry name" value="Thiolase-like"/>
</dbReference>
<dbReference type="CDD" id="cd05274">
    <property type="entry name" value="KR_FAS_SDR_x"/>
    <property type="match status" value="1"/>
</dbReference>
<evidence type="ECO:0000313" key="12">
    <source>
        <dbReference type="Proteomes" id="UP000563898"/>
    </source>
</evidence>
<dbReference type="PROSITE" id="PS00012">
    <property type="entry name" value="PHOSPHOPANTETHEINE"/>
    <property type="match status" value="1"/>
</dbReference>
<feature type="active site" description="Proton acceptor; for dehydratase activity" evidence="6">
    <location>
        <position position="1459"/>
    </location>
</feature>
<dbReference type="SMART" id="SM01294">
    <property type="entry name" value="PKS_PP_betabranch"/>
    <property type="match status" value="1"/>
</dbReference>
<keyword evidence="3" id="KW-0808">Transferase</keyword>
<feature type="domain" description="Carrier" evidence="8">
    <location>
        <begin position="1704"/>
        <end position="1781"/>
    </location>
</feature>
<dbReference type="InterPro" id="IPR009081">
    <property type="entry name" value="PP-bd_ACP"/>
</dbReference>
<dbReference type="SMART" id="SM00825">
    <property type="entry name" value="PKS_KS"/>
    <property type="match status" value="1"/>
</dbReference>
<evidence type="ECO:0000259" key="9">
    <source>
        <dbReference type="PROSITE" id="PS52004"/>
    </source>
</evidence>
<name>A0A846WL85_9ACTN</name>
<dbReference type="PROSITE" id="PS52004">
    <property type="entry name" value="KS3_2"/>
    <property type="match status" value="1"/>
</dbReference>
<dbReference type="InterPro" id="IPR032821">
    <property type="entry name" value="PKS_assoc"/>
</dbReference>
<dbReference type="FunFam" id="3.40.47.10:FF:000019">
    <property type="entry name" value="Polyketide synthase type I"/>
    <property type="match status" value="1"/>
</dbReference>
<dbReference type="SUPFAM" id="SSF51735">
    <property type="entry name" value="NAD(P)-binding Rossmann-fold domains"/>
    <property type="match status" value="2"/>
</dbReference>
<dbReference type="Proteomes" id="UP000563898">
    <property type="component" value="Unassembled WGS sequence"/>
</dbReference>
<dbReference type="Gene3D" id="3.40.366.10">
    <property type="entry name" value="Malonyl-Coenzyme A Acyl Carrier Protein, domain 2"/>
    <property type="match status" value="1"/>
</dbReference>
<dbReference type="GO" id="GO:0031177">
    <property type="term" value="F:phosphopantetheine binding"/>
    <property type="evidence" value="ECO:0007669"/>
    <property type="project" value="InterPro"/>
</dbReference>
<dbReference type="InterPro" id="IPR013968">
    <property type="entry name" value="PKS_KR"/>
</dbReference>
<dbReference type="InterPro" id="IPR014030">
    <property type="entry name" value="Ketoacyl_synth_N"/>
</dbReference>
<evidence type="ECO:0000256" key="6">
    <source>
        <dbReference type="PROSITE-ProRule" id="PRU01363"/>
    </source>
</evidence>
<dbReference type="SMART" id="SM00822">
    <property type="entry name" value="PKS_KR"/>
    <property type="match status" value="1"/>
</dbReference>
<dbReference type="InterPro" id="IPR036291">
    <property type="entry name" value="NAD(P)-bd_dom_sf"/>
</dbReference>
<feature type="domain" description="Ketosynthase family 3 (KS3)" evidence="9">
    <location>
        <begin position="34"/>
        <end position="462"/>
    </location>
</feature>
<dbReference type="Pfam" id="PF00550">
    <property type="entry name" value="PP-binding"/>
    <property type="match status" value="1"/>
</dbReference>
<proteinExistence type="predicted"/>
<dbReference type="InterPro" id="IPR050091">
    <property type="entry name" value="PKS_NRPS_Biosynth_Enz"/>
</dbReference>
<dbReference type="PROSITE" id="PS50075">
    <property type="entry name" value="CARRIER"/>
    <property type="match status" value="1"/>
</dbReference>
<dbReference type="SUPFAM" id="SSF53901">
    <property type="entry name" value="Thiolase-like"/>
    <property type="match status" value="1"/>
</dbReference>
<keyword evidence="2" id="KW-0597">Phosphoprotein</keyword>
<dbReference type="SUPFAM" id="SSF55048">
    <property type="entry name" value="Probable ACP-binding domain of malonyl-CoA ACP transacylase"/>
    <property type="match status" value="1"/>
</dbReference>
<keyword evidence="5" id="KW-0511">Multifunctional enzyme</keyword>
<keyword evidence="1" id="KW-0596">Phosphopantetheine</keyword>